<evidence type="ECO:0000256" key="1">
    <source>
        <dbReference type="ARBA" id="ARBA00004141"/>
    </source>
</evidence>
<feature type="transmembrane region" description="Helical" evidence="7">
    <location>
        <begin position="48"/>
        <end position="71"/>
    </location>
</feature>
<sequence length="388" mass="44470">MDFNHSSPSSATGIGEEEEELLEIMEFPRWAIANSHYLEFHNRMAPDIDFSCISLLLASIFIYLMFLLIVITARRRKIPTFFIGTVIIFTGSVLAFSYVDPFWYTGSVIINSTYNLRQPDNFAVGEVKMKFGLRTFNVSYVSLDHINDDLSFSYNELFRFDSSHPKRNLQDVFKRSLQNGLPNPIICILDHLSFSPNREGLSWSNAGTAVADALIFVIFFFIVGIILLILTPKYGIYFIALDGFSLLGVVLLYFLKVPRDPLIIIEGTHVSFGFGRIFFAALLAGSLNILLILVIFICVCSKKVEYVSTFFELNFDTPWDDQILVRQSAEAKENNEIDRQYHRRVSIKKMRRSVRRLQDSFNAKISVKFRNHLSESRSSSCDQIETVF</sequence>
<proteinExistence type="inferred from homology"/>
<dbReference type="EMBL" id="HACA01008184">
    <property type="protein sequence ID" value="CDW25545.1"/>
    <property type="molecule type" value="Transcribed_RNA"/>
</dbReference>
<feature type="transmembrane region" description="Helical" evidence="7">
    <location>
        <begin position="236"/>
        <end position="255"/>
    </location>
</feature>
<dbReference type="PANTHER" id="PTHR31158">
    <property type="entry name" value="DUAL OXIDASE 2"/>
    <property type="match status" value="1"/>
</dbReference>
<keyword evidence="6" id="KW-0325">Glycoprotein</keyword>
<evidence type="ECO:0000256" key="3">
    <source>
        <dbReference type="ARBA" id="ARBA00022692"/>
    </source>
</evidence>
<dbReference type="GO" id="GO:0005789">
    <property type="term" value="C:endoplasmic reticulum membrane"/>
    <property type="evidence" value="ECO:0007669"/>
    <property type="project" value="InterPro"/>
</dbReference>
<reference evidence="8" key="1">
    <citation type="submission" date="2014-05" db="EMBL/GenBank/DDBJ databases">
        <authorList>
            <person name="Chronopoulou M."/>
        </authorList>
    </citation>
    <scope>NUCLEOTIDE SEQUENCE</scope>
    <source>
        <tissue evidence="8">Whole organism</tissue>
    </source>
</reference>
<dbReference type="PANTHER" id="PTHR31158:SF1">
    <property type="entry name" value="DOXA1 FACTOR-RELATED"/>
    <property type="match status" value="1"/>
</dbReference>
<dbReference type="Pfam" id="PF10204">
    <property type="entry name" value="DuoxA"/>
    <property type="match status" value="1"/>
</dbReference>
<keyword evidence="5 7" id="KW-0472">Membrane</keyword>
<accession>A0A0K2TIA1</accession>
<evidence type="ECO:0000313" key="8">
    <source>
        <dbReference type="EMBL" id="CDW25545.1"/>
    </source>
</evidence>
<feature type="transmembrane region" description="Helical" evidence="7">
    <location>
        <begin position="78"/>
        <end position="99"/>
    </location>
</feature>
<evidence type="ECO:0000256" key="6">
    <source>
        <dbReference type="ARBA" id="ARBA00023180"/>
    </source>
</evidence>
<protein>
    <submittedName>
        <fullName evidence="8">DUOXAlike protein C06E1.3like [Nasonia vitripennis]</fullName>
    </submittedName>
</protein>
<organism evidence="8">
    <name type="scientific">Lepeophtheirus salmonis</name>
    <name type="common">Salmon louse</name>
    <name type="synonym">Caligus salmonis</name>
    <dbReference type="NCBI Taxonomy" id="72036"/>
    <lineage>
        <taxon>Eukaryota</taxon>
        <taxon>Metazoa</taxon>
        <taxon>Ecdysozoa</taxon>
        <taxon>Arthropoda</taxon>
        <taxon>Crustacea</taxon>
        <taxon>Multicrustacea</taxon>
        <taxon>Hexanauplia</taxon>
        <taxon>Copepoda</taxon>
        <taxon>Siphonostomatoida</taxon>
        <taxon>Caligidae</taxon>
        <taxon>Lepeophtheirus</taxon>
    </lineage>
</organism>
<dbReference type="AlphaFoldDB" id="A0A0K2TIA1"/>
<comment type="subcellular location">
    <subcellularLocation>
        <location evidence="1">Membrane</location>
        <topology evidence="1">Multi-pass membrane protein</topology>
    </subcellularLocation>
</comment>
<evidence type="ECO:0000256" key="7">
    <source>
        <dbReference type="SAM" id="Phobius"/>
    </source>
</evidence>
<keyword evidence="3 7" id="KW-0812">Transmembrane</keyword>
<dbReference type="GO" id="GO:0015031">
    <property type="term" value="P:protein transport"/>
    <property type="evidence" value="ECO:0007669"/>
    <property type="project" value="InterPro"/>
</dbReference>
<keyword evidence="4 7" id="KW-1133">Transmembrane helix</keyword>
<evidence type="ECO:0000256" key="4">
    <source>
        <dbReference type="ARBA" id="ARBA00022989"/>
    </source>
</evidence>
<dbReference type="InterPro" id="IPR018469">
    <property type="entry name" value="Dual_oxidase_maturation_fac"/>
</dbReference>
<dbReference type="OrthoDB" id="10042652at2759"/>
<evidence type="ECO:0000256" key="5">
    <source>
        <dbReference type="ARBA" id="ARBA00023136"/>
    </source>
</evidence>
<feature type="transmembrane region" description="Helical" evidence="7">
    <location>
        <begin position="206"/>
        <end position="229"/>
    </location>
</feature>
<evidence type="ECO:0000256" key="2">
    <source>
        <dbReference type="ARBA" id="ARBA00009816"/>
    </source>
</evidence>
<comment type="similarity">
    <text evidence="2">Belongs to the DUOXA family.</text>
</comment>
<feature type="transmembrane region" description="Helical" evidence="7">
    <location>
        <begin position="275"/>
        <end position="299"/>
    </location>
</feature>
<name>A0A0K2TIA1_LEPSM</name>